<dbReference type="GO" id="GO:0003825">
    <property type="term" value="F:alpha,alpha-trehalose-phosphate synthase (UDP-forming) activity"/>
    <property type="evidence" value="ECO:0007669"/>
    <property type="project" value="TreeGrafter"/>
</dbReference>
<dbReference type="InterPro" id="IPR003337">
    <property type="entry name" value="Trehalose_PPase"/>
</dbReference>
<dbReference type="NCBIfam" id="NF011071">
    <property type="entry name" value="PRK14501.1"/>
    <property type="match status" value="1"/>
</dbReference>
<dbReference type="Gene3D" id="3.30.70.1020">
    <property type="entry name" value="Trehalose-6-phosphate phosphatase related protein, domain 2"/>
    <property type="match status" value="1"/>
</dbReference>
<dbReference type="NCBIfam" id="TIGR01484">
    <property type="entry name" value="HAD-SF-IIB"/>
    <property type="match status" value="1"/>
</dbReference>
<dbReference type="Gene3D" id="3.40.50.2000">
    <property type="entry name" value="Glycogen Phosphorylase B"/>
    <property type="match status" value="2"/>
</dbReference>
<dbReference type="Pfam" id="PF00982">
    <property type="entry name" value="Glyco_transf_20"/>
    <property type="match status" value="1"/>
</dbReference>
<dbReference type="AlphaFoldDB" id="A0A5B7WZS6"/>
<comment type="similarity">
    <text evidence="2">Belongs to the glycosyltransferase 20 family.</text>
</comment>
<sequence length="748" mass="87115">MNRTIIISNRLPLQITIDDQKLDVTPSVGGLATGLKSFHRDGDSVWIGWSGLTKEEIPDNLLPEVEKKAREEACIAVNFTAEEIDGFYYGFSNRSIWPLFHYFMEFTEWDADKWEIYKSVNQKYADVVIENYREGDNIWVHDYQLLLVPQMIRDKEPNASIGFFNHIPFPSYEVFRTVPWREEILKGMLGANLIGFHTFDYERHFLSSVSRILRHQVQFNEVSLPDRIIKVDSFPMGIDYDKFEQAALKHREVTAGKESELQRRLNHHRQKSPDSKLILSIDRLDYTKGIANRIRAFEYFLEKYPEYIENIRLVMLAVPSRSNVPQYQLLKREIDELVGRINGKFATVNWIPIWYFYRSMPFENLIDLYTSCNIALITPIRDGMNLVAKEYIATRTDQTGVLILSEMAGAFHEMNEALIINPNDFEQIANAIQQAIKMPKEEQVRRNTILQKRLKRYSVEKWADDFMTALERTREIKPAFKAKRISEDVENKILKRFQDTRNRIFFLDYDGTLVNFVDKPENARPDPELLELITTLTKLKKTKVVLISGRDKETLGTWWQDVPVELIAEHGVWVRKTGKEWQLNENVHNDWMENVRPVIETFCDRTPGTFIEEKNYSLAWHYRKADPELGEIRANELSNVLKELISNHGLSVLEGNKVLEIKSSGVNKGKAAGKLLLKRNFEFIFAIGDDWTDEVLFKELPNSAITVKVGLKKTVANFFVNETSQVRSLLNKFIEADRNKEKPIEKKA</sequence>
<evidence type="ECO:0000256" key="1">
    <source>
        <dbReference type="ARBA" id="ARBA00006330"/>
    </source>
</evidence>
<dbReference type="Proteomes" id="UP000309016">
    <property type="component" value="Chromosome"/>
</dbReference>
<protein>
    <submittedName>
        <fullName evidence="3">Bifunctional alpha,alpha-trehalose-phosphate synthase (UDP-forming)/trehalose-phosphatase</fullName>
    </submittedName>
</protein>
<dbReference type="NCBIfam" id="TIGR00685">
    <property type="entry name" value="T6PP"/>
    <property type="match status" value="1"/>
</dbReference>
<dbReference type="InterPro" id="IPR023214">
    <property type="entry name" value="HAD_sf"/>
</dbReference>
<organism evidence="3 4">
    <name type="scientific">Antarcticibacterium flavum</name>
    <dbReference type="NCBI Taxonomy" id="2058175"/>
    <lineage>
        <taxon>Bacteria</taxon>
        <taxon>Pseudomonadati</taxon>
        <taxon>Bacteroidota</taxon>
        <taxon>Flavobacteriia</taxon>
        <taxon>Flavobacteriales</taxon>
        <taxon>Flavobacteriaceae</taxon>
        <taxon>Antarcticibacterium</taxon>
    </lineage>
</organism>
<accession>A0A5B7WZS6</accession>
<dbReference type="Pfam" id="PF02358">
    <property type="entry name" value="Trehalose_PPase"/>
    <property type="match status" value="1"/>
</dbReference>
<dbReference type="SUPFAM" id="SSF56784">
    <property type="entry name" value="HAD-like"/>
    <property type="match status" value="1"/>
</dbReference>
<dbReference type="EMBL" id="CP040812">
    <property type="protein sequence ID" value="QCY68547.1"/>
    <property type="molecule type" value="Genomic_DNA"/>
</dbReference>
<dbReference type="Gene3D" id="3.40.50.1000">
    <property type="entry name" value="HAD superfamily/HAD-like"/>
    <property type="match status" value="1"/>
</dbReference>
<keyword evidence="4" id="KW-1185">Reference proteome</keyword>
<dbReference type="PANTHER" id="PTHR10788">
    <property type="entry name" value="TREHALOSE-6-PHOSPHATE SYNTHASE"/>
    <property type="match status" value="1"/>
</dbReference>
<dbReference type="GO" id="GO:0004805">
    <property type="term" value="F:trehalose-phosphatase activity"/>
    <property type="evidence" value="ECO:0007669"/>
    <property type="project" value="TreeGrafter"/>
</dbReference>
<dbReference type="InterPro" id="IPR001830">
    <property type="entry name" value="Glyco_trans_20"/>
</dbReference>
<dbReference type="SUPFAM" id="SSF53756">
    <property type="entry name" value="UDP-Glycosyltransferase/glycogen phosphorylase"/>
    <property type="match status" value="1"/>
</dbReference>
<comment type="similarity">
    <text evidence="1">In the C-terminal section; belongs to the trehalose phosphatase family.</text>
</comment>
<evidence type="ECO:0000313" key="3">
    <source>
        <dbReference type="EMBL" id="QCY68547.1"/>
    </source>
</evidence>
<reference evidence="3 4" key="1">
    <citation type="submission" date="2019-06" db="EMBL/GenBank/DDBJ databases">
        <title>Complete genome sequence of Antarcticibacterium flavum KCTC 52984T from an Antarctic marine sediment.</title>
        <authorList>
            <person name="Lee Y.M."/>
            <person name="Shin S.C."/>
        </authorList>
    </citation>
    <scope>NUCLEOTIDE SEQUENCE [LARGE SCALE GENOMIC DNA]</scope>
    <source>
        <strain evidence="3 4">KCTC 52984</strain>
    </source>
</reference>
<dbReference type="PANTHER" id="PTHR10788:SF106">
    <property type="entry name" value="BCDNA.GH08860"/>
    <property type="match status" value="1"/>
</dbReference>
<dbReference type="KEGG" id="afla:FHG64_03590"/>
<dbReference type="InterPro" id="IPR006379">
    <property type="entry name" value="HAD-SF_hydro_IIB"/>
</dbReference>
<dbReference type="OrthoDB" id="9761633at2"/>
<evidence type="ECO:0000256" key="2">
    <source>
        <dbReference type="ARBA" id="ARBA00008799"/>
    </source>
</evidence>
<evidence type="ECO:0000313" key="4">
    <source>
        <dbReference type="Proteomes" id="UP000309016"/>
    </source>
</evidence>
<proteinExistence type="inferred from homology"/>
<gene>
    <name evidence="3" type="ORF">FHG64_03590</name>
</gene>
<dbReference type="GO" id="GO:0005829">
    <property type="term" value="C:cytosol"/>
    <property type="evidence" value="ECO:0007669"/>
    <property type="project" value="TreeGrafter"/>
</dbReference>
<dbReference type="CDD" id="cd01627">
    <property type="entry name" value="HAD_TPP"/>
    <property type="match status" value="1"/>
</dbReference>
<dbReference type="GO" id="GO:0005992">
    <property type="term" value="P:trehalose biosynthetic process"/>
    <property type="evidence" value="ECO:0007669"/>
    <property type="project" value="InterPro"/>
</dbReference>
<dbReference type="InterPro" id="IPR036412">
    <property type="entry name" value="HAD-like_sf"/>
</dbReference>
<name>A0A5B7WZS6_9FLAO</name>
<dbReference type="RefSeq" id="WP_139065127.1">
    <property type="nucleotide sequence ID" value="NZ_CP040812.1"/>
</dbReference>
<dbReference type="CDD" id="cd03788">
    <property type="entry name" value="GT20_TPS"/>
    <property type="match status" value="1"/>
</dbReference>